<protein>
    <recommendedName>
        <fullName evidence="3">Sulfotransferase domain-containing protein</fullName>
    </recommendedName>
</protein>
<evidence type="ECO:0000313" key="2">
    <source>
        <dbReference type="Proteomes" id="UP001157133"/>
    </source>
</evidence>
<dbReference type="EMBL" id="BSSU01000003">
    <property type="protein sequence ID" value="GLX81295.1"/>
    <property type="molecule type" value="Genomic_DNA"/>
</dbReference>
<organism evidence="1 2">
    <name type="scientific">Thalassotalea eurytherma</name>
    <dbReference type="NCBI Taxonomy" id="1144278"/>
    <lineage>
        <taxon>Bacteria</taxon>
        <taxon>Pseudomonadati</taxon>
        <taxon>Pseudomonadota</taxon>
        <taxon>Gammaproteobacteria</taxon>
        <taxon>Alteromonadales</taxon>
        <taxon>Colwelliaceae</taxon>
        <taxon>Thalassotalea</taxon>
    </lineage>
</organism>
<name>A0ABQ6H3G8_9GAMM</name>
<evidence type="ECO:0008006" key="3">
    <source>
        <dbReference type="Google" id="ProtNLM"/>
    </source>
</evidence>
<comment type="caution">
    <text evidence="1">The sequence shown here is derived from an EMBL/GenBank/DDBJ whole genome shotgun (WGS) entry which is preliminary data.</text>
</comment>
<gene>
    <name evidence="1" type="ORF">theurythT_07470</name>
</gene>
<dbReference type="Proteomes" id="UP001157133">
    <property type="component" value="Unassembled WGS sequence"/>
</dbReference>
<evidence type="ECO:0000313" key="1">
    <source>
        <dbReference type="EMBL" id="GLX81295.1"/>
    </source>
</evidence>
<dbReference type="SUPFAM" id="SSF52540">
    <property type="entry name" value="P-loop containing nucleoside triphosphate hydrolases"/>
    <property type="match status" value="1"/>
</dbReference>
<dbReference type="InterPro" id="IPR027417">
    <property type="entry name" value="P-loop_NTPase"/>
</dbReference>
<accession>A0ABQ6H3G8</accession>
<sequence length="339" mass="39624">MKSIIYIGFPKTGTTYIQQLFKNNLEYVHNKDVLYPFINNDFKARTLKHIISKKKLSVADKREIDLFSAYIDEEVNTKRYSTILYSCEEISSDMMSVINKESLTKLKKYLSRWSDDFTVIAYVRKPSDYYLSLMQENLKRGGSIIDYNKFRSNFMKVIDAYESVFNADMIIRPFDKSKWHNSDLFEDFIHTVNRVTELDVAGFKKLINKSNETLSAEVMLVLNILRQYPTDFVGDKYDFESSEFLWRQLRSVSSQFSNLTKPKLYSDVTETINTNNVDDICGLRNKYSISFDDNSNLNKADYKSDTKTISALQNLIDVDVHKSLEILTLYNSSLLRLRK</sequence>
<keyword evidence="2" id="KW-1185">Reference proteome</keyword>
<reference evidence="1 2" key="1">
    <citation type="submission" date="2023-03" db="EMBL/GenBank/DDBJ databases">
        <title>Draft genome sequence of Thalassotalea eurytherma JCM 18482T.</title>
        <authorList>
            <person name="Sawabe T."/>
        </authorList>
    </citation>
    <scope>NUCLEOTIDE SEQUENCE [LARGE SCALE GENOMIC DNA]</scope>
    <source>
        <strain evidence="1 2">JCM 18482</strain>
    </source>
</reference>
<dbReference type="RefSeq" id="WP_284206617.1">
    <property type="nucleotide sequence ID" value="NZ_BSSU01000003.1"/>
</dbReference>
<proteinExistence type="predicted"/>
<dbReference type="Gene3D" id="3.40.50.300">
    <property type="entry name" value="P-loop containing nucleotide triphosphate hydrolases"/>
    <property type="match status" value="1"/>
</dbReference>